<dbReference type="VEuPathDB" id="MicrosporidiaDB:M153_4580001"/>
<protein>
    <recommendedName>
        <fullName evidence="3">Transposable element</fullName>
    </recommendedName>
</protein>
<dbReference type="AlphaFoldDB" id="A0A0R0M4J9"/>
<reference evidence="1 2" key="1">
    <citation type="submission" date="2015-07" db="EMBL/GenBank/DDBJ databases">
        <title>The genome of Pseudoloma neurophilia, a relevant intracellular parasite of the zebrafish.</title>
        <authorList>
            <person name="Ndikumana S."/>
            <person name="Pelin A."/>
            <person name="Sanders J."/>
            <person name="Corradi N."/>
        </authorList>
    </citation>
    <scope>NUCLEOTIDE SEQUENCE [LARGE SCALE GENOMIC DNA]</scope>
    <source>
        <strain evidence="1 2">MK1</strain>
    </source>
</reference>
<evidence type="ECO:0000313" key="2">
    <source>
        <dbReference type="Proteomes" id="UP000051530"/>
    </source>
</evidence>
<keyword evidence="2" id="KW-1185">Reference proteome</keyword>
<dbReference type="OrthoDB" id="2194712at2759"/>
<accession>A0A0R0M4J9</accession>
<organism evidence="1 2">
    <name type="scientific">Pseudoloma neurophilia</name>
    <dbReference type="NCBI Taxonomy" id="146866"/>
    <lineage>
        <taxon>Eukaryota</taxon>
        <taxon>Fungi</taxon>
        <taxon>Fungi incertae sedis</taxon>
        <taxon>Microsporidia</taxon>
        <taxon>Pseudoloma</taxon>
    </lineage>
</organism>
<gene>
    <name evidence="1" type="ORF">M153_4580001</name>
</gene>
<dbReference type="Proteomes" id="UP000051530">
    <property type="component" value="Unassembled WGS sequence"/>
</dbReference>
<dbReference type="EMBL" id="LGUB01000165">
    <property type="protein sequence ID" value="KRH93975.1"/>
    <property type="molecule type" value="Genomic_DNA"/>
</dbReference>
<comment type="caution">
    <text evidence="1">The sequence shown here is derived from an EMBL/GenBank/DDBJ whole genome shotgun (WGS) entry which is preliminary data.</text>
</comment>
<proteinExistence type="predicted"/>
<evidence type="ECO:0008006" key="3">
    <source>
        <dbReference type="Google" id="ProtNLM"/>
    </source>
</evidence>
<feature type="non-terminal residue" evidence="1">
    <location>
        <position position="1"/>
    </location>
</feature>
<name>A0A0R0M4J9_9MICR</name>
<sequence length="78" mass="8875">DGPYSKRFGKRINEAEYVKGDVVRLCKRDNVKNKDEKGRFLEKGTVISECGKGAVLIQKEDGKIVKKSHRDVKRVIVD</sequence>
<evidence type="ECO:0000313" key="1">
    <source>
        <dbReference type="EMBL" id="KRH93975.1"/>
    </source>
</evidence>